<feature type="region of interest" description="Disordered" evidence="1">
    <location>
        <begin position="251"/>
        <end position="270"/>
    </location>
</feature>
<dbReference type="Proteomes" id="UP000199093">
    <property type="component" value="Unassembled WGS sequence"/>
</dbReference>
<organism evidence="2 3">
    <name type="scientific">Salipiger marinus</name>
    <dbReference type="NCBI Taxonomy" id="555512"/>
    <lineage>
        <taxon>Bacteria</taxon>
        <taxon>Pseudomonadati</taxon>
        <taxon>Pseudomonadota</taxon>
        <taxon>Alphaproteobacteria</taxon>
        <taxon>Rhodobacterales</taxon>
        <taxon>Roseobacteraceae</taxon>
        <taxon>Salipiger</taxon>
    </lineage>
</organism>
<dbReference type="EMBL" id="FNEJ01000003">
    <property type="protein sequence ID" value="SDI29328.1"/>
    <property type="molecule type" value="Genomic_DNA"/>
</dbReference>
<evidence type="ECO:0000313" key="2">
    <source>
        <dbReference type="EMBL" id="SDI29328.1"/>
    </source>
</evidence>
<dbReference type="RefSeq" id="WP_089844127.1">
    <property type="nucleotide sequence ID" value="NZ_FNEJ01000003.1"/>
</dbReference>
<keyword evidence="2" id="KW-0808">Transferase</keyword>
<feature type="compositionally biased region" description="Low complexity" evidence="1">
    <location>
        <begin position="254"/>
        <end position="265"/>
    </location>
</feature>
<proteinExistence type="predicted"/>
<feature type="region of interest" description="Disordered" evidence="1">
    <location>
        <begin position="23"/>
        <end position="42"/>
    </location>
</feature>
<accession>A0A1G8JDI4</accession>
<dbReference type="Pfam" id="PF13704">
    <property type="entry name" value="Glyco_tranf_2_4"/>
    <property type="match status" value="1"/>
</dbReference>
<dbReference type="AlphaFoldDB" id="A0A1G8JDI4"/>
<gene>
    <name evidence="2" type="ORF">SAMN04487993_10036</name>
</gene>
<keyword evidence="3" id="KW-1185">Reference proteome</keyword>
<evidence type="ECO:0000313" key="3">
    <source>
        <dbReference type="Proteomes" id="UP000199093"/>
    </source>
</evidence>
<name>A0A1G8JDI4_9RHOB</name>
<protein>
    <submittedName>
        <fullName evidence="2">Glycosyl transferase family 2</fullName>
    </submittedName>
</protein>
<dbReference type="GO" id="GO:0016740">
    <property type="term" value="F:transferase activity"/>
    <property type="evidence" value="ECO:0007669"/>
    <property type="project" value="UniProtKB-KW"/>
</dbReference>
<sequence length="590" mass="65639">MDEPKTQTYPGGIAALLTQMEGRRDPMDYAPGEGLPPPDLDLAPLATQTVTDPDADPAECGPFRSSYHRKRHALRKELAGRSELVFLNALLIAHLRRRRWPDHAPALFQRLWAEQGAALLDQLDPRWAVSAVTTFGDHGLTPAQRSVGLALSVLFSTMKLYESERLYSGQPPDQPFALEHRQRGRLPLDMDPYALAHGGLDVNMIGRLWLEAEEDPVIAPLAHHLLERLITEPRGLLHRLARMRADLSRRKEIAPPAEGEAKPAATPRNDAPVPLAQRQLEPDQLRWGLVALIRAPLPAIARFAAHHLDLGAQALHLYLDDPDPDTMAFLSGHARLHVTACDAAFWRDSGRPRPEEHQLRQVHVASRALRAAGGLHWLGHIDVDEFLLPARPMADLLAEVPPDCAVARIAPAEALAPSDGWPSHFKITHRQAGLPKSRLQEVYPTFGAHLYGGFLSHTAGKIFARTGIPDTRLGIHTLKYNGAEATNRHRLPAIWLAHLHAPSWQQFRDHLEFRRTKGSYRRASSRPEMGQAELLRYLMEEEGEAGLRALFDEVCADTPELRRRLAAQGMLVHAEFDPDAAVARIFGALP</sequence>
<dbReference type="STRING" id="555512.SAMN04487993_10036"/>
<reference evidence="2 3" key="1">
    <citation type="submission" date="2016-10" db="EMBL/GenBank/DDBJ databases">
        <authorList>
            <person name="de Groot N.N."/>
        </authorList>
    </citation>
    <scope>NUCLEOTIDE SEQUENCE [LARGE SCALE GENOMIC DNA]</scope>
    <source>
        <strain evidence="2 3">DSM 26424</strain>
    </source>
</reference>
<evidence type="ECO:0000256" key="1">
    <source>
        <dbReference type="SAM" id="MobiDB-lite"/>
    </source>
</evidence>
<dbReference type="OrthoDB" id="7834507at2"/>